<evidence type="ECO:0000313" key="4">
    <source>
        <dbReference type="EMBL" id="DAD41247.1"/>
    </source>
</evidence>
<evidence type="ECO:0000256" key="1">
    <source>
        <dbReference type="ARBA" id="ARBA00022737"/>
    </source>
</evidence>
<keyword evidence="2" id="KW-0106">Calcium</keyword>
<dbReference type="PROSITE" id="PS50222">
    <property type="entry name" value="EF_HAND_2"/>
    <property type="match status" value="1"/>
</dbReference>
<dbReference type="SMART" id="SM00054">
    <property type="entry name" value="EFh"/>
    <property type="match status" value="2"/>
</dbReference>
<keyword evidence="1" id="KW-0677">Repeat</keyword>
<dbReference type="InterPro" id="IPR050145">
    <property type="entry name" value="Centrin_CML-like"/>
</dbReference>
<dbReference type="Gene3D" id="1.10.238.10">
    <property type="entry name" value="EF-hand"/>
    <property type="match status" value="1"/>
</dbReference>
<dbReference type="InterPro" id="IPR002048">
    <property type="entry name" value="EF_hand_dom"/>
</dbReference>
<accession>A0A822Z8R5</accession>
<evidence type="ECO:0000256" key="2">
    <source>
        <dbReference type="ARBA" id="ARBA00022837"/>
    </source>
</evidence>
<dbReference type="InterPro" id="IPR018247">
    <property type="entry name" value="EF_Hand_1_Ca_BS"/>
</dbReference>
<gene>
    <name evidence="4" type="ORF">HUJ06_015570</name>
</gene>
<dbReference type="InterPro" id="IPR011992">
    <property type="entry name" value="EF-hand-dom_pair"/>
</dbReference>
<reference evidence="4 5" key="1">
    <citation type="journal article" date="2020" name="Mol. Biol. Evol.">
        <title>Distinct Expression and Methylation Patterns for Genes with Different Fates following a Single Whole-Genome Duplication in Flowering Plants.</title>
        <authorList>
            <person name="Shi T."/>
            <person name="Rahmani R.S."/>
            <person name="Gugger P.F."/>
            <person name="Wang M."/>
            <person name="Li H."/>
            <person name="Zhang Y."/>
            <person name="Li Z."/>
            <person name="Wang Q."/>
            <person name="Van de Peer Y."/>
            <person name="Marchal K."/>
            <person name="Chen J."/>
        </authorList>
    </citation>
    <scope>NUCLEOTIDE SEQUENCE [LARGE SCALE GENOMIC DNA]</scope>
    <source>
        <tissue evidence="4">Leaf</tissue>
    </source>
</reference>
<dbReference type="EMBL" id="DUZY01000005">
    <property type="protein sequence ID" value="DAD41247.1"/>
    <property type="molecule type" value="Genomic_DNA"/>
</dbReference>
<comment type="caution">
    <text evidence="4">The sequence shown here is derived from an EMBL/GenBank/DDBJ whole genome shotgun (WGS) entry which is preliminary data.</text>
</comment>
<dbReference type="AlphaFoldDB" id="A0A822Z8R5"/>
<dbReference type="GO" id="GO:0005509">
    <property type="term" value="F:calcium ion binding"/>
    <property type="evidence" value="ECO:0007669"/>
    <property type="project" value="InterPro"/>
</dbReference>
<evidence type="ECO:0000313" key="5">
    <source>
        <dbReference type="Proteomes" id="UP000607653"/>
    </source>
</evidence>
<name>A0A822Z8R5_NELNU</name>
<proteinExistence type="predicted"/>
<dbReference type="PROSITE" id="PS00018">
    <property type="entry name" value="EF_HAND_1"/>
    <property type="match status" value="1"/>
</dbReference>
<organism evidence="4 5">
    <name type="scientific">Nelumbo nucifera</name>
    <name type="common">Sacred lotus</name>
    <dbReference type="NCBI Taxonomy" id="4432"/>
    <lineage>
        <taxon>Eukaryota</taxon>
        <taxon>Viridiplantae</taxon>
        <taxon>Streptophyta</taxon>
        <taxon>Embryophyta</taxon>
        <taxon>Tracheophyta</taxon>
        <taxon>Spermatophyta</taxon>
        <taxon>Magnoliopsida</taxon>
        <taxon>Proteales</taxon>
        <taxon>Nelumbonaceae</taxon>
        <taxon>Nelumbo</taxon>
    </lineage>
</organism>
<protein>
    <recommendedName>
        <fullName evidence="3">EF-hand domain-containing protein</fullName>
    </recommendedName>
</protein>
<dbReference type="CDD" id="cd00051">
    <property type="entry name" value="EFh"/>
    <property type="match status" value="1"/>
</dbReference>
<dbReference type="Proteomes" id="UP000607653">
    <property type="component" value="Unassembled WGS sequence"/>
</dbReference>
<sequence length="101" mass="11759">MAIVCCVPAGPALPNRDMTVKEFKAWLKRFDSDHDGRISREELKQALRSLHTWFAWWKARQGMKEADSNRNGQIEDAQEMARLVAFAQQHLHMKISESYWG</sequence>
<keyword evidence="5" id="KW-1185">Reference proteome</keyword>
<dbReference type="SUPFAM" id="SSF47473">
    <property type="entry name" value="EF-hand"/>
    <property type="match status" value="1"/>
</dbReference>
<dbReference type="PANTHER" id="PTHR23050">
    <property type="entry name" value="CALCIUM BINDING PROTEIN"/>
    <property type="match status" value="1"/>
</dbReference>
<feature type="domain" description="EF-hand" evidence="3">
    <location>
        <begin position="18"/>
        <end position="53"/>
    </location>
</feature>
<evidence type="ECO:0000259" key="3">
    <source>
        <dbReference type="PROSITE" id="PS50222"/>
    </source>
</evidence>
<dbReference type="Pfam" id="PF13405">
    <property type="entry name" value="EF-hand_6"/>
    <property type="match status" value="1"/>
</dbReference>